<evidence type="ECO:0000313" key="2">
    <source>
        <dbReference type="Proteomes" id="UP000198440"/>
    </source>
</evidence>
<proteinExistence type="predicted"/>
<dbReference type="EMBL" id="FZON01000022">
    <property type="protein sequence ID" value="SNS59389.1"/>
    <property type="molecule type" value="Genomic_DNA"/>
</dbReference>
<dbReference type="RefSeq" id="WP_212591596.1">
    <property type="nucleotide sequence ID" value="NZ_FZON01000022.1"/>
</dbReference>
<reference evidence="1 2" key="1">
    <citation type="submission" date="2017-06" db="EMBL/GenBank/DDBJ databases">
        <authorList>
            <person name="Kim H.J."/>
            <person name="Triplett B.A."/>
        </authorList>
    </citation>
    <scope>NUCLEOTIDE SEQUENCE [LARGE SCALE GENOMIC DNA]</scope>
    <source>
        <strain evidence="1 2">DSM 11445</strain>
    </source>
</reference>
<dbReference type="Proteomes" id="UP000198440">
    <property type="component" value="Unassembled WGS sequence"/>
</dbReference>
<gene>
    <name evidence="1" type="ORF">SAMN04488078_10223</name>
</gene>
<evidence type="ECO:0000313" key="1">
    <source>
        <dbReference type="EMBL" id="SNS59389.1"/>
    </source>
</evidence>
<organism evidence="1 2">
    <name type="scientific">Antarctobacter heliothermus</name>
    <dbReference type="NCBI Taxonomy" id="74033"/>
    <lineage>
        <taxon>Bacteria</taxon>
        <taxon>Pseudomonadati</taxon>
        <taxon>Pseudomonadota</taxon>
        <taxon>Alphaproteobacteria</taxon>
        <taxon>Rhodobacterales</taxon>
        <taxon>Roseobacteraceae</taxon>
        <taxon>Antarctobacter</taxon>
    </lineage>
</organism>
<dbReference type="AlphaFoldDB" id="A0A239FRG3"/>
<sequence>MAGLGRTPPRQKPSREVWQHLESSTQEFKLNCETFPKLDHDAAAFINFVRDNLINGNKFARPEEFLVLVFSALSENGVLTCFEGFYKLFVFFEKLCRGPLKGSLYT</sequence>
<accession>A0A239FRG3</accession>
<name>A0A239FRG3_9RHOB</name>
<protein>
    <submittedName>
        <fullName evidence="1">Uncharacterized protein</fullName>
    </submittedName>
</protein>